<keyword evidence="2" id="KW-0614">Plasmid</keyword>
<evidence type="ECO:0000313" key="2">
    <source>
        <dbReference type="EMBL" id="UQS86129.1"/>
    </source>
</evidence>
<dbReference type="Pfam" id="PF19087">
    <property type="entry name" value="DUF5776"/>
    <property type="match status" value="1"/>
</dbReference>
<reference evidence="2" key="1">
    <citation type="journal article" date="2022" name="Int. J. Syst. Evol. Microbiol.">
        <title>Apilactobacillus apisilvae sp. nov., Nicolia spurrieriana gen. nov. sp. nov., Bombilactobacillus folatiphilus sp. nov. and Bombilactobacillus thymidiniphilus sp. nov., four new lactic acid bacterial isolates from stingless bees Tetragonula carbonaria and Austroplebeia australis.</title>
        <authorList>
            <person name="Oliphant S.A."/>
            <person name="Watson-Haigh N.S."/>
            <person name="Sumby K.M."/>
            <person name="Gardner J."/>
            <person name="Groom S."/>
            <person name="Jiranek V."/>
        </authorList>
    </citation>
    <scope>NUCLEOTIDE SEQUENCE</scope>
    <source>
        <strain evidence="2">SGEP1_A5</strain>
    </source>
</reference>
<evidence type="ECO:0000313" key="3">
    <source>
        <dbReference type="Proteomes" id="UP000831181"/>
    </source>
</evidence>
<dbReference type="Proteomes" id="UP000831181">
    <property type="component" value="Plasmid p1unnamed"/>
</dbReference>
<dbReference type="InterPro" id="IPR044081">
    <property type="entry name" value="DUF5776"/>
</dbReference>
<name>A0A976X4V5_9LACO</name>
<accession>A0A976X4V5</accession>
<dbReference type="AlphaFoldDB" id="A0A976X4V5"/>
<dbReference type="RefSeq" id="WP_260115936.1">
    <property type="nucleotide sequence ID" value="NZ_CP093360.1"/>
</dbReference>
<dbReference type="KEGG" id="lbe:MOO44_00355"/>
<evidence type="ECO:0000259" key="1">
    <source>
        <dbReference type="Pfam" id="PF19087"/>
    </source>
</evidence>
<geneLocation type="plasmid" evidence="2 3">
    <name>p1unnamed</name>
</geneLocation>
<feature type="domain" description="DUF5776" evidence="1">
    <location>
        <begin position="32"/>
        <end position="91"/>
    </location>
</feature>
<sequence>MKRTIITMVLSGLLMGWMSMINPVIKADRGNVVKTLHKINIYSSPKFSNAKVLGSYAKHKRVMFSKLVSVGGMTRFQLENGHYITANKRYVELLK</sequence>
<gene>
    <name evidence="2" type="ORF">MOO44_00355</name>
</gene>
<protein>
    <submittedName>
        <fullName evidence="2">DUF5776 domain-containing protein</fullName>
    </submittedName>
</protein>
<keyword evidence="3" id="KW-1185">Reference proteome</keyword>
<organism evidence="2 3">
    <name type="scientific">Nicoliella spurrieriana</name>
    <dbReference type="NCBI Taxonomy" id="2925830"/>
    <lineage>
        <taxon>Bacteria</taxon>
        <taxon>Bacillati</taxon>
        <taxon>Bacillota</taxon>
        <taxon>Bacilli</taxon>
        <taxon>Lactobacillales</taxon>
        <taxon>Lactobacillaceae</taxon>
        <taxon>Nicoliella</taxon>
    </lineage>
</organism>
<dbReference type="EMBL" id="CP093360">
    <property type="protein sequence ID" value="UQS86129.1"/>
    <property type="molecule type" value="Genomic_DNA"/>
</dbReference>
<proteinExistence type="predicted"/>